<proteinExistence type="predicted"/>
<dbReference type="EMBL" id="UFXS01000001">
    <property type="protein sequence ID" value="STD58827.1"/>
    <property type="molecule type" value="Genomic_DNA"/>
</dbReference>
<organism evidence="1 2">
    <name type="scientific">Empedobacter falsenii</name>
    <dbReference type="NCBI Taxonomy" id="343874"/>
    <lineage>
        <taxon>Bacteria</taxon>
        <taxon>Pseudomonadati</taxon>
        <taxon>Bacteroidota</taxon>
        <taxon>Flavobacteriia</taxon>
        <taxon>Flavobacteriales</taxon>
        <taxon>Weeksellaceae</taxon>
        <taxon>Empedobacter</taxon>
    </lineage>
</organism>
<gene>
    <name evidence="1" type="ORF">NCTC13456_02454</name>
</gene>
<reference evidence="1 2" key="1">
    <citation type="submission" date="2018-06" db="EMBL/GenBank/DDBJ databases">
        <authorList>
            <consortium name="Pathogen Informatics"/>
            <person name="Doyle S."/>
        </authorList>
    </citation>
    <scope>NUCLEOTIDE SEQUENCE [LARGE SCALE GENOMIC DNA]</scope>
    <source>
        <strain evidence="1 2">NCTC13456</strain>
    </source>
</reference>
<dbReference type="RefSeq" id="WP_115000718.1">
    <property type="nucleotide sequence ID" value="NZ_UFXS01000001.1"/>
</dbReference>
<accession>A0A376GKA5</accession>
<evidence type="ECO:0000313" key="1">
    <source>
        <dbReference type="EMBL" id="STD58827.1"/>
    </source>
</evidence>
<dbReference type="AlphaFoldDB" id="A0A376GKA5"/>
<evidence type="ECO:0000313" key="2">
    <source>
        <dbReference type="Proteomes" id="UP000254737"/>
    </source>
</evidence>
<dbReference type="Proteomes" id="UP000254737">
    <property type="component" value="Unassembled WGS sequence"/>
</dbReference>
<dbReference type="STRING" id="343874.GCA_000805695_02089"/>
<protein>
    <submittedName>
        <fullName evidence="1">Uncharacterized protein</fullName>
    </submittedName>
</protein>
<name>A0A376GKA5_9FLAO</name>
<sequence length="170" mass="20309">MKTIKKVQFAYRLVIDASTTSIWEKYVFDATYKEYYLQEQLFQQETNKVETFRELLRQNKKAEQLHYLVGMATIPYIEQLEGNLYQITDNLNKTHLNFVDFELDIINSSNQNHANHKVALTFYTKQYFYFGEVNNHYLISSDEELKTNIKTLMIPNRQHFSIVSIELEDE</sequence>